<organism evidence="2 3">
    <name type="scientific">Virgibacillus natechei</name>
    <dbReference type="NCBI Taxonomy" id="1216297"/>
    <lineage>
        <taxon>Bacteria</taxon>
        <taxon>Bacillati</taxon>
        <taxon>Bacillota</taxon>
        <taxon>Bacilli</taxon>
        <taxon>Bacillales</taxon>
        <taxon>Bacillaceae</taxon>
        <taxon>Virgibacillus</taxon>
    </lineage>
</organism>
<evidence type="ECO:0000256" key="1">
    <source>
        <dbReference type="SAM" id="MobiDB-lite"/>
    </source>
</evidence>
<dbReference type="InterPro" id="IPR003772">
    <property type="entry name" value="YceD"/>
</dbReference>
<comment type="caution">
    <text evidence="2">The sequence shown here is derived from an EMBL/GenBank/DDBJ whole genome shotgun (WGS) entry which is preliminary data.</text>
</comment>
<reference evidence="2 3" key="1">
    <citation type="submission" date="2021-03" db="EMBL/GenBank/DDBJ databases">
        <title>Genomic Encyclopedia of Type Strains, Phase IV (KMG-IV): sequencing the most valuable type-strain genomes for metagenomic binning, comparative biology and taxonomic classification.</title>
        <authorList>
            <person name="Goeker M."/>
        </authorList>
    </citation>
    <scope>NUCLEOTIDE SEQUENCE [LARGE SCALE GENOMIC DNA]</scope>
    <source>
        <strain evidence="2 3">DSM 25609</strain>
    </source>
</reference>
<feature type="region of interest" description="Disordered" evidence="1">
    <location>
        <begin position="135"/>
        <end position="160"/>
    </location>
</feature>
<accession>A0ABS4IBB4</accession>
<dbReference type="Proteomes" id="UP001519345">
    <property type="component" value="Unassembled WGS sequence"/>
</dbReference>
<evidence type="ECO:0000313" key="3">
    <source>
        <dbReference type="Proteomes" id="UP001519345"/>
    </source>
</evidence>
<dbReference type="RefSeq" id="WP_209461438.1">
    <property type="nucleotide sequence ID" value="NZ_CP110224.1"/>
</dbReference>
<evidence type="ECO:0008006" key="4">
    <source>
        <dbReference type="Google" id="ProtNLM"/>
    </source>
</evidence>
<proteinExistence type="predicted"/>
<evidence type="ECO:0000313" key="2">
    <source>
        <dbReference type="EMBL" id="MBP1968209.1"/>
    </source>
</evidence>
<protein>
    <recommendedName>
        <fullName evidence="4">DUF177 domain-containing protein</fullName>
    </recommendedName>
</protein>
<dbReference type="EMBL" id="JAGGKX010000001">
    <property type="protein sequence ID" value="MBP1968209.1"/>
    <property type="molecule type" value="Genomic_DNA"/>
</dbReference>
<keyword evidence="3" id="KW-1185">Reference proteome</keyword>
<sequence length="178" mass="20559">MKFILGQIRKSTINKPFTFDNKVDVSELETMNNDIREINSVQVYGQSIYQGEQVIFSFTIVGEMILPCARTLVDVPYPFEIKADEVFSTSPYYGEKEEENEIHPVDGEMIDLTPFIKENILLEVPSRVFSEEATEMENDSLKGQGWEFVSQDSEEKDEKKIDPRLKKLASLFEDNEKE</sequence>
<name>A0ABS4IBB4_9BACI</name>
<gene>
    <name evidence="2" type="ORF">J2Z83_000301</name>
</gene>
<dbReference type="Pfam" id="PF02620">
    <property type="entry name" value="YceD"/>
    <property type="match status" value="1"/>
</dbReference>